<protein>
    <recommendedName>
        <fullName evidence="3">UPAR/Ly6 domain-containing protein</fullName>
    </recommendedName>
</protein>
<feature type="transmembrane region" description="Helical" evidence="1">
    <location>
        <begin position="142"/>
        <end position="159"/>
    </location>
</feature>
<feature type="signal peptide" evidence="2">
    <location>
        <begin position="1"/>
        <end position="20"/>
    </location>
</feature>
<accession>A0A914Q193</accession>
<evidence type="ECO:0000256" key="2">
    <source>
        <dbReference type="SAM" id="SignalP"/>
    </source>
</evidence>
<dbReference type="Pfam" id="PF00021">
    <property type="entry name" value="UPAR_LY6"/>
    <property type="match status" value="1"/>
</dbReference>
<evidence type="ECO:0000313" key="4">
    <source>
        <dbReference type="Proteomes" id="UP000887578"/>
    </source>
</evidence>
<dbReference type="AlphaFoldDB" id="A0A914Q193"/>
<evidence type="ECO:0000259" key="3">
    <source>
        <dbReference type="Pfam" id="PF00021"/>
    </source>
</evidence>
<organism evidence="4 5">
    <name type="scientific">Panagrolaimus davidi</name>
    <dbReference type="NCBI Taxonomy" id="227884"/>
    <lineage>
        <taxon>Eukaryota</taxon>
        <taxon>Metazoa</taxon>
        <taxon>Ecdysozoa</taxon>
        <taxon>Nematoda</taxon>
        <taxon>Chromadorea</taxon>
        <taxon>Rhabditida</taxon>
        <taxon>Tylenchina</taxon>
        <taxon>Panagrolaimomorpha</taxon>
        <taxon>Panagrolaimoidea</taxon>
        <taxon>Panagrolaimidae</taxon>
        <taxon>Panagrolaimus</taxon>
    </lineage>
</organism>
<dbReference type="WBParaSite" id="PDA_v2.g24478.t1">
    <property type="protein sequence ID" value="PDA_v2.g24478.t1"/>
    <property type="gene ID" value="PDA_v2.g24478"/>
</dbReference>
<dbReference type="Proteomes" id="UP000887578">
    <property type="component" value="Unplaced"/>
</dbReference>
<keyword evidence="1" id="KW-1133">Transmembrane helix</keyword>
<keyword evidence="1" id="KW-0472">Membrane</keyword>
<feature type="chain" id="PRO_5037340482" description="UPAR/Ly6 domain-containing protein" evidence="2">
    <location>
        <begin position="21"/>
        <end position="160"/>
    </location>
</feature>
<name>A0A914Q193_9BILA</name>
<feature type="domain" description="UPAR/Ly6" evidence="3">
    <location>
        <begin position="33"/>
        <end position="108"/>
    </location>
</feature>
<dbReference type="InterPro" id="IPR045860">
    <property type="entry name" value="Snake_toxin-like_sf"/>
</dbReference>
<proteinExistence type="predicted"/>
<evidence type="ECO:0000313" key="5">
    <source>
        <dbReference type="WBParaSite" id="PDA_v2.g24478.t1"/>
    </source>
</evidence>
<keyword evidence="2" id="KW-0732">Signal</keyword>
<reference evidence="5" key="1">
    <citation type="submission" date="2022-11" db="UniProtKB">
        <authorList>
            <consortium name="WormBaseParasite"/>
        </authorList>
    </citation>
    <scope>IDENTIFICATION</scope>
</reference>
<keyword evidence="4" id="KW-1185">Reference proteome</keyword>
<dbReference type="SUPFAM" id="SSF57302">
    <property type="entry name" value="Snake toxin-like"/>
    <property type="match status" value="1"/>
</dbReference>
<dbReference type="InterPro" id="IPR016054">
    <property type="entry name" value="LY6_UPA_recep-like"/>
</dbReference>
<sequence length="160" mass="17660">MIKTLFILLIAVAYFGIVESINCVYAINGKIIDGNHTCGPADKMCTSVTFRLNTNGYDFLSKRQGCGSYVTWKNDKKVEESCSKIGNYDFVGQYHTLVRCCNTDLCNDDVPKAVSDAPKIAANAPKIVVDAPKPVYNSATKSYSFIGFFIILVSFSFFFA</sequence>
<evidence type="ECO:0000256" key="1">
    <source>
        <dbReference type="SAM" id="Phobius"/>
    </source>
</evidence>
<keyword evidence="1" id="KW-0812">Transmembrane</keyword>